<feature type="compositionally biased region" description="Pro residues" evidence="1">
    <location>
        <begin position="314"/>
        <end position="326"/>
    </location>
</feature>
<feature type="compositionally biased region" description="Polar residues" evidence="1">
    <location>
        <begin position="220"/>
        <end position="229"/>
    </location>
</feature>
<feature type="compositionally biased region" description="Polar residues" evidence="1">
    <location>
        <begin position="294"/>
        <end position="303"/>
    </location>
</feature>
<feature type="region of interest" description="Disordered" evidence="1">
    <location>
        <begin position="24"/>
        <end position="43"/>
    </location>
</feature>
<evidence type="ECO:0000256" key="2">
    <source>
        <dbReference type="SAM" id="SignalP"/>
    </source>
</evidence>
<keyword evidence="4" id="KW-1185">Reference proteome</keyword>
<keyword evidence="2" id="KW-0732">Signal</keyword>
<evidence type="ECO:0000313" key="3">
    <source>
        <dbReference type="EMBL" id="KEY66990.1"/>
    </source>
</evidence>
<dbReference type="AlphaFoldDB" id="A0A084ANW1"/>
<dbReference type="PANTHER" id="PTHR36182:SF1">
    <property type="entry name" value="PROTEIN, PUTATIVE (AFU_ORTHOLOGUE AFUA_6G10930)-RELATED"/>
    <property type="match status" value="1"/>
</dbReference>
<feature type="region of interest" description="Disordered" evidence="1">
    <location>
        <begin position="192"/>
        <end position="247"/>
    </location>
</feature>
<feature type="region of interest" description="Disordered" evidence="1">
    <location>
        <begin position="294"/>
        <end position="336"/>
    </location>
</feature>
<evidence type="ECO:0000256" key="1">
    <source>
        <dbReference type="SAM" id="MobiDB-lite"/>
    </source>
</evidence>
<evidence type="ECO:0000313" key="4">
    <source>
        <dbReference type="Proteomes" id="UP000028045"/>
    </source>
</evidence>
<organism evidence="3 4">
    <name type="scientific">Stachybotrys chartarum (strain CBS 109288 / IBT 7711)</name>
    <name type="common">Toxic black mold</name>
    <name type="synonym">Stilbospora chartarum</name>
    <dbReference type="NCBI Taxonomy" id="1280523"/>
    <lineage>
        <taxon>Eukaryota</taxon>
        <taxon>Fungi</taxon>
        <taxon>Dikarya</taxon>
        <taxon>Ascomycota</taxon>
        <taxon>Pezizomycotina</taxon>
        <taxon>Sordariomycetes</taxon>
        <taxon>Hypocreomycetidae</taxon>
        <taxon>Hypocreales</taxon>
        <taxon>Stachybotryaceae</taxon>
        <taxon>Stachybotrys</taxon>
    </lineage>
</organism>
<dbReference type="HOGENOM" id="CLU_032571_1_1_1"/>
<proteinExistence type="predicted"/>
<dbReference type="PANTHER" id="PTHR36182">
    <property type="entry name" value="PROTEIN, PUTATIVE (AFU_ORTHOLOGUE AFUA_6G10930)-RELATED"/>
    <property type="match status" value="1"/>
</dbReference>
<dbReference type="OrthoDB" id="2342176at2759"/>
<feature type="chain" id="PRO_5001770989" description="Chitin-binding type-4 domain-containing protein" evidence="2">
    <location>
        <begin position="19"/>
        <end position="396"/>
    </location>
</feature>
<sequence length="396" mass="39983">MKTFQLLAGLGLAAMAHAHMEMTSPAPFKSKNNPNAGSDIDYSMTSPLSQDGSDFPCKGFHSLMGTAAGAPTADWQAGQAYSFTINGGAAHGGGSCQASLSYDNGASWSVIHSYIGNCPAQGESSFDFTVPADAPAGEAIFAWTWFNQIGNREMYMNCAAVNIAGGNSKRAALSGRPAMFVANTANGCETVEGTDVEFPDPGPDVTNVSSKAGPPKGSCATGNSGGSPPSDNPVESPSAPVASSQAPVATSAVAEPLPTNIGGGVFITAPASTPAAAPTNLPAVPTTLATITRSPESPVAQPTPSAPAVVEPPSGTPSPIPSPAPPTGGSGSFAPGEACTQEGLWNCIGGSQFQRCASGQWSALMRMATGTTCVAGQSDNLQMLRKRVYGQPLIRA</sequence>
<dbReference type="EMBL" id="KL648636">
    <property type="protein sequence ID" value="KEY66990.1"/>
    <property type="molecule type" value="Genomic_DNA"/>
</dbReference>
<accession>A0A084ANW1</accession>
<protein>
    <recommendedName>
        <fullName evidence="5">Chitin-binding type-4 domain-containing protein</fullName>
    </recommendedName>
</protein>
<feature type="compositionally biased region" description="Low complexity" evidence="1">
    <location>
        <begin position="233"/>
        <end position="247"/>
    </location>
</feature>
<gene>
    <name evidence="3" type="ORF">S7711_05110</name>
</gene>
<evidence type="ECO:0008006" key="5">
    <source>
        <dbReference type="Google" id="ProtNLM"/>
    </source>
</evidence>
<reference evidence="3 4" key="1">
    <citation type="journal article" date="2014" name="BMC Genomics">
        <title>Comparative genome sequencing reveals chemotype-specific gene clusters in the toxigenic black mold Stachybotrys.</title>
        <authorList>
            <person name="Semeiks J."/>
            <person name="Borek D."/>
            <person name="Otwinowski Z."/>
            <person name="Grishin N.V."/>
        </authorList>
    </citation>
    <scope>NUCLEOTIDE SEQUENCE [LARGE SCALE GENOMIC DNA]</scope>
    <source>
        <strain evidence="4">CBS 109288 / IBT 7711</strain>
    </source>
</reference>
<feature type="signal peptide" evidence="2">
    <location>
        <begin position="1"/>
        <end position="18"/>
    </location>
</feature>
<dbReference type="Proteomes" id="UP000028045">
    <property type="component" value="Unassembled WGS sequence"/>
</dbReference>
<dbReference type="Gene3D" id="2.70.50.70">
    <property type="match status" value="1"/>
</dbReference>
<name>A0A084ANW1_STACB</name>